<dbReference type="AlphaFoldDB" id="A0A499W1E2"/>
<sequence length="80" mass="8548">MGAGVGKREHRIVGDHVGVRDDVHVDRARAPVLVPDAVERLLDGVGPLQEGRRGRVVFRSTTALKYAGWLPGSTPHGSVS</sequence>
<name>A0A499W1E2_STRAX</name>
<evidence type="ECO:0000313" key="1">
    <source>
        <dbReference type="EMBL" id="BBJ52717.1"/>
    </source>
</evidence>
<dbReference type="EMBL" id="AP019621">
    <property type="protein sequence ID" value="BBJ52717.1"/>
    <property type="molecule type" value="Genomic_DNA"/>
</dbReference>
<protein>
    <submittedName>
        <fullName evidence="1">Uncharacterized protein</fullName>
    </submittedName>
</protein>
<reference evidence="1" key="1">
    <citation type="submission" date="2019-04" db="EMBL/GenBank/DDBJ databases">
        <title>Draft genome sequences of Streptomyces avermitilis MC3.</title>
        <authorList>
            <person name="Komaki H."/>
            <person name="Tamura T."/>
            <person name="Hosoyama A."/>
        </authorList>
    </citation>
    <scope>NUCLEOTIDE SEQUENCE</scope>
    <source>
        <strain evidence="1">MC3</strain>
    </source>
</reference>
<accession>A0A499W1E2</accession>
<proteinExistence type="predicted"/>
<organism evidence="1">
    <name type="scientific">Streptomyces avermitilis</name>
    <dbReference type="NCBI Taxonomy" id="33903"/>
    <lineage>
        <taxon>Bacteria</taxon>
        <taxon>Bacillati</taxon>
        <taxon>Actinomycetota</taxon>
        <taxon>Actinomycetes</taxon>
        <taxon>Kitasatosporales</taxon>
        <taxon>Streptomycetaceae</taxon>
        <taxon>Streptomyces</taxon>
    </lineage>
</organism>
<gene>
    <name evidence="1" type="ORF">SAVMC3_53460</name>
</gene>